<evidence type="ECO:0000259" key="1">
    <source>
        <dbReference type="Pfam" id="PF04851"/>
    </source>
</evidence>
<dbReference type="SUPFAM" id="SSF52540">
    <property type="entry name" value="P-loop containing nucleoside triphosphate hydrolases"/>
    <property type="match status" value="1"/>
</dbReference>
<dbReference type="GO" id="GO:0032259">
    <property type="term" value="P:methylation"/>
    <property type="evidence" value="ECO:0007669"/>
    <property type="project" value="InterPro"/>
</dbReference>
<dbReference type="EMBL" id="MN739711">
    <property type="protein sequence ID" value="QHT22522.1"/>
    <property type="molecule type" value="Genomic_DNA"/>
</dbReference>
<dbReference type="GO" id="GO:0016787">
    <property type="term" value="F:hydrolase activity"/>
    <property type="evidence" value="ECO:0007669"/>
    <property type="project" value="InterPro"/>
</dbReference>
<reference evidence="3" key="1">
    <citation type="journal article" date="2020" name="Nature">
        <title>Giant virus diversity and host interactions through global metagenomics.</title>
        <authorList>
            <person name="Schulz F."/>
            <person name="Roux S."/>
            <person name="Paez-Espino D."/>
            <person name="Jungbluth S."/>
            <person name="Walsh D.A."/>
            <person name="Denef V.J."/>
            <person name="McMahon K.D."/>
            <person name="Konstantinidis K.T."/>
            <person name="Eloe-Fadrosh E.A."/>
            <person name="Kyrpides N.C."/>
            <person name="Woyke T."/>
        </authorList>
    </citation>
    <scope>NUCLEOTIDE SEQUENCE</scope>
    <source>
        <strain evidence="3">GVMAG-M-3300023179-111</strain>
    </source>
</reference>
<dbReference type="InterPro" id="IPR027417">
    <property type="entry name" value="P-loop_NTPase"/>
</dbReference>
<evidence type="ECO:0000259" key="2">
    <source>
        <dbReference type="Pfam" id="PF07498"/>
    </source>
</evidence>
<dbReference type="InterPro" id="IPR029063">
    <property type="entry name" value="SAM-dependent_MTases_sf"/>
</dbReference>
<dbReference type="InterPro" id="IPR002052">
    <property type="entry name" value="DNA_methylase_N6_adenine_CS"/>
</dbReference>
<sequence length="1390" mass="163221">MLNIKTRSDIVEHILSKTKKSNDVFEEIMFNQTPSRKGFIFESLCELLIITKCIKGLDYDEIKIGKYPALHKLESINNILKKNISTNESGISDITILKNNTLIPFSIKYRQDFKPAESDITRLNQEFKSEKYKIGFIVKDKKEVINHSHRSINEKNNHFQIIKDGMLFDESDIKTGLKVFSERFKDFNTIEKLKSFETLINTKYLLSKKQQLILKVHQKMAYLSFLNNLKSNKKYHVIDHKPRSGKSILILTISKTLLENRYKRILIMTAIPSTISSFVKDLSSYIDFDTINYKIQKEDDFESIDIDFNGIVFSSVQYFKAGDIEKKKESLRRLNFDVIFTDECHLGCSTSKTKKNILEIENSVIIEGMNEKLNIFVSGTSDKTKKYYNVPKDCVYEWKLEDEAYMKSMSEESINTMSIRHGKVFKECLLDDTLNKDYSKCPIQVLLKPLLASKLIEDITRYNDKNGTNYGYSVSSLFALVYDKNLKKYREQFEICSSVDGKEMLYNFLNSIISNDINNKNTLMKEIETVQSKYNSRKSERAKPLLFIFFLPTHTRNNNIESLQKTLKKFLEENNLWTDYYISYSNSNSDSEETVEDYNDFVKTIMRKTQENRKKGCVLFLGDKGGTGITYHDNDVTISLDDGHNLDNQKQRYSRCMTEAEGKTIGINVDMNIQRSYTYILDKLENFKKVTRMNKTNDELLHYLYKNEIFLYNPLQYNDNRETVEVEIKYYKDEMSKMMNEIDDSLILENIVCDDNMRDVIKNNWKNKDSVKIDERFEGEQKDCPKPEKIRIEIDGEENTEKESDSEEEIEEEIINQTLEVCKRFLFPLLALLSRTFNIYNFQDIFEDEVCKVLIINIFHEKKIDINLNNYLKYINIMNDIMTNNESIIDSIREIYRNATPDKFRLLIEKHFIPSETEKKDYAEIPTPVFLVDKMLNTIPNDYWKSIHTTFEPCCGKGNFILGIFDKFFEGLTCLVPNKVERCKIIMTKCIYFGDITNLNVFITTEILKCHIENLCGKKINYKFNSYVGDTLKLDSKKLWKIDIFDSIIGNPPYNKGLYKTFTTGMLKITKSLLFVIPSNFTMNVTGKKLVQTLKDNGLKSLCFLNKDSFLNQVDIDTLYFLTIKGFREDIIVNNKTVSRESDIVNQTNDIEYNIFNKLLKQEKIELFKGKNKTLTYKNPQETDNIKFKKDAKHKNMLLSRLNGGKGEEIYWIDSYKEDNKDNYKIVFPRGTASYNSINNLKNFNKDIVYNMCVDKETLLSDGIMYILLDNKSDYEYMNKYLMRHKLIRFVFIKQNKYSELTKGLFKYIPKIPIDIIKNDKIYDYLNFTEEEIKYIEEKFWEDLGVSTNTSKSMDKSNYTVTELKKLAKEKKVKGYSKMKKEELIKILFE</sequence>
<proteinExistence type="predicted"/>
<accession>A0A6C0E1D4</accession>
<dbReference type="SUPFAM" id="SSF53335">
    <property type="entry name" value="S-adenosyl-L-methionine-dependent methyltransferases"/>
    <property type="match status" value="1"/>
</dbReference>
<dbReference type="GO" id="GO:0003677">
    <property type="term" value="F:DNA binding"/>
    <property type="evidence" value="ECO:0007669"/>
    <property type="project" value="InterPro"/>
</dbReference>
<dbReference type="InterPro" id="IPR006935">
    <property type="entry name" value="Helicase/UvrB_N"/>
</dbReference>
<dbReference type="Pfam" id="PF07498">
    <property type="entry name" value="Rho_N"/>
    <property type="match status" value="1"/>
</dbReference>
<organism evidence="3">
    <name type="scientific">viral metagenome</name>
    <dbReference type="NCBI Taxonomy" id="1070528"/>
    <lineage>
        <taxon>unclassified sequences</taxon>
        <taxon>metagenomes</taxon>
        <taxon>organismal metagenomes</taxon>
    </lineage>
</organism>
<feature type="domain" description="Helicase/UvrB N-terminal" evidence="1">
    <location>
        <begin position="214"/>
        <end position="362"/>
    </location>
</feature>
<dbReference type="PROSITE" id="PS00092">
    <property type="entry name" value="N6_MTASE"/>
    <property type="match status" value="1"/>
</dbReference>
<protein>
    <submittedName>
        <fullName evidence="3">Uncharacterized protein</fullName>
    </submittedName>
</protein>
<dbReference type="Pfam" id="PF04851">
    <property type="entry name" value="ResIII"/>
    <property type="match status" value="1"/>
</dbReference>
<feature type="domain" description="Rho termination factor-like N-terminal" evidence="2">
    <location>
        <begin position="1358"/>
        <end position="1388"/>
    </location>
</feature>
<dbReference type="GO" id="GO:0008168">
    <property type="term" value="F:methyltransferase activity"/>
    <property type="evidence" value="ECO:0007669"/>
    <property type="project" value="InterPro"/>
</dbReference>
<name>A0A6C0E1D4_9ZZZZ</name>
<dbReference type="InterPro" id="IPR011112">
    <property type="entry name" value="Rho-like_N"/>
</dbReference>
<evidence type="ECO:0000313" key="3">
    <source>
        <dbReference type="EMBL" id="QHT22522.1"/>
    </source>
</evidence>
<dbReference type="GO" id="GO:0005524">
    <property type="term" value="F:ATP binding"/>
    <property type="evidence" value="ECO:0007669"/>
    <property type="project" value="InterPro"/>
</dbReference>
<dbReference type="GO" id="GO:0006353">
    <property type="term" value="P:DNA-templated transcription termination"/>
    <property type="evidence" value="ECO:0007669"/>
    <property type="project" value="InterPro"/>
</dbReference>
<dbReference type="Gene3D" id="3.40.50.150">
    <property type="entry name" value="Vaccinia Virus protein VP39"/>
    <property type="match status" value="1"/>
</dbReference>
<dbReference type="Gene3D" id="3.40.50.300">
    <property type="entry name" value="P-loop containing nucleotide triphosphate hydrolases"/>
    <property type="match status" value="1"/>
</dbReference>